<gene>
    <name evidence="14" type="primary">folK</name>
    <name evidence="14" type="ORF">GM920_09805</name>
</gene>
<evidence type="ECO:0000313" key="15">
    <source>
        <dbReference type="Proteomes" id="UP000636110"/>
    </source>
</evidence>
<evidence type="ECO:0000256" key="11">
    <source>
        <dbReference type="ARBA" id="ARBA00029766"/>
    </source>
</evidence>
<dbReference type="Pfam" id="PF01288">
    <property type="entry name" value="HPPK"/>
    <property type="match status" value="1"/>
</dbReference>
<dbReference type="GO" id="GO:0003848">
    <property type="term" value="F:2-amino-4-hydroxy-6-hydroxymethyldihydropteridine diphosphokinase activity"/>
    <property type="evidence" value="ECO:0007669"/>
    <property type="project" value="UniProtKB-EC"/>
</dbReference>
<comment type="caution">
    <text evidence="14">The sequence shown here is derived from an EMBL/GenBank/DDBJ whole genome shotgun (WGS) entry which is preliminary data.</text>
</comment>
<dbReference type="PANTHER" id="PTHR43071:SF1">
    <property type="entry name" value="2-AMINO-4-HYDROXY-6-HYDROXYMETHYLDIHYDROPTERIDINE PYROPHOSPHOKINASE"/>
    <property type="match status" value="1"/>
</dbReference>
<protein>
    <recommendedName>
        <fullName evidence="4">2-amino-4-hydroxy-6-hydroxymethyldihydropteridine pyrophosphokinase</fullName>
        <ecNumber evidence="3">2.7.6.3</ecNumber>
    </recommendedName>
    <alternativeName>
        <fullName evidence="11">6-hydroxymethyl-7,8-dihydropterin pyrophosphokinase</fullName>
    </alternativeName>
    <alternativeName>
        <fullName evidence="12">7,8-dihydro-6-hydroxymethylpterin-pyrophosphokinase</fullName>
    </alternativeName>
</protein>
<dbReference type="EC" id="2.7.6.3" evidence="3"/>
<dbReference type="NCBIfam" id="TIGR01498">
    <property type="entry name" value="folK"/>
    <property type="match status" value="1"/>
</dbReference>
<dbReference type="Proteomes" id="UP000636110">
    <property type="component" value="Unassembled WGS sequence"/>
</dbReference>
<keyword evidence="5 14" id="KW-0808">Transferase</keyword>
<reference evidence="14 15" key="1">
    <citation type="submission" date="2019-11" db="EMBL/GenBank/DDBJ databases">
        <title>Description of Pedobacter sp. LMG 31462T.</title>
        <authorList>
            <person name="Carlier A."/>
            <person name="Qi S."/>
            <person name="Vandamme P."/>
        </authorList>
    </citation>
    <scope>NUCLEOTIDE SEQUENCE [LARGE SCALE GENOMIC DNA]</scope>
    <source>
        <strain evidence="14 15">LMG 31462</strain>
    </source>
</reference>
<feature type="domain" description="7,8-dihydro-6-hydroxymethylpterin-pyrophosphokinase" evidence="13">
    <location>
        <begin position="91"/>
        <end position="102"/>
    </location>
</feature>
<keyword evidence="15" id="KW-1185">Reference proteome</keyword>
<evidence type="ECO:0000256" key="8">
    <source>
        <dbReference type="ARBA" id="ARBA00022840"/>
    </source>
</evidence>
<organism evidence="14 15">
    <name type="scientific">Pedobacter gandavensis</name>
    <dbReference type="NCBI Taxonomy" id="2679963"/>
    <lineage>
        <taxon>Bacteria</taxon>
        <taxon>Pseudomonadati</taxon>
        <taxon>Bacteroidota</taxon>
        <taxon>Sphingobacteriia</taxon>
        <taxon>Sphingobacteriales</taxon>
        <taxon>Sphingobacteriaceae</taxon>
        <taxon>Pedobacter</taxon>
    </lineage>
</organism>
<dbReference type="InterPro" id="IPR000550">
    <property type="entry name" value="Hppk"/>
</dbReference>
<evidence type="ECO:0000256" key="12">
    <source>
        <dbReference type="ARBA" id="ARBA00033413"/>
    </source>
</evidence>
<accession>A0ABR6EVI0</accession>
<comment type="similarity">
    <text evidence="2">Belongs to the HPPK family.</text>
</comment>
<evidence type="ECO:0000256" key="2">
    <source>
        <dbReference type="ARBA" id="ARBA00005810"/>
    </source>
</evidence>
<dbReference type="EMBL" id="WNXC01000002">
    <property type="protein sequence ID" value="MBB2149201.1"/>
    <property type="molecule type" value="Genomic_DNA"/>
</dbReference>
<sequence>MELDSKSVYLLLGSNLGDREELLNDAVLQIGNKVGEVFAQSSLYETAAWGKTDQPSFINMALGLKTKLSPLEVLNAVLAIEAELGRVRKEKWGARLIDIDVMFYADEIVDMGAELQIPHPQMQYRNFVLVPLAEIAGGLIHPVIGKRVSEILAILEDNLTVTKI</sequence>
<evidence type="ECO:0000256" key="9">
    <source>
        <dbReference type="ARBA" id="ARBA00022909"/>
    </source>
</evidence>
<keyword evidence="7" id="KW-0418">Kinase</keyword>
<comment type="pathway">
    <text evidence="1">Cofactor biosynthesis; tetrahydrofolate biosynthesis; 2-amino-4-hydroxy-6-hydroxymethyl-7,8-dihydropteridine diphosphate from 7,8-dihydroneopterin triphosphate: step 4/4.</text>
</comment>
<keyword evidence="8" id="KW-0067">ATP-binding</keyword>
<evidence type="ECO:0000256" key="5">
    <source>
        <dbReference type="ARBA" id="ARBA00022679"/>
    </source>
</evidence>
<evidence type="ECO:0000313" key="14">
    <source>
        <dbReference type="EMBL" id="MBB2149201.1"/>
    </source>
</evidence>
<keyword evidence="6" id="KW-0547">Nucleotide-binding</keyword>
<evidence type="ECO:0000256" key="1">
    <source>
        <dbReference type="ARBA" id="ARBA00005051"/>
    </source>
</evidence>
<dbReference type="Gene3D" id="3.30.70.560">
    <property type="entry name" value="7,8-Dihydro-6-hydroxymethylpterin-pyrophosphokinase HPPK"/>
    <property type="match status" value="1"/>
</dbReference>
<evidence type="ECO:0000256" key="7">
    <source>
        <dbReference type="ARBA" id="ARBA00022777"/>
    </source>
</evidence>
<evidence type="ECO:0000256" key="10">
    <source>
        <dbReference type="ARBA" id="ARBA00029409"/>
    </source>
</evidence>
<proteinExistence type="inferred from homology"/>
<evidence type="ECO:0000256" key="4">
    <source>
        <dbReference type="ARBA" id="ARBA00016218"/>
    </source>
</evidence>
<dbReference type="PROSITE" id="PS00794">
    <property type="entry name" value="HPPK"/>
    <property type="match status" value="1"/>
</dbReference>
<evidence type="ECO:0000256" key="3">
    <source>
        <dbReference type="ARBA" id="ARBA00013253"/>
    </source>
</evidence>
<name>A0ABR6EVI0_9SPHI</name>
<comment type="function">
    <text evidence="10">Catalyzes the transfer of pyrophosphate from adenosine triphosphate (ATP) to 6-hydroxymethyl-7,8-dihydropterin, an enzymatic step in folate biosynthesis pathway.</text>
</comment>
<evidence type="ECO:0000259" key="13">
    <source>
        <dbReference type="PROSITE" id="PS00794"/>
    </source>
</evidence>
<dbReference type="SUPFAM" id="SSF55083">
    <property type="entry name" value="6-hydroxymethyl-7,8-dihydropterin pyrophosphokinase, HPPK"/>
    <property type="match status" value="1"/>
</dbReference>
<evidence type="ECO:0000256" key="6">
    <source>
        <dbReference type="ARBA" id="ARBA00022741"/>
    </source>
</evidence>
<keyword evidence="9" id="KW-0289">Folate biosynthesis</keyword>
<dbReference type="PANTHER" id="PTHR43071">
    <property type="entry name" value="2-AMINO-4-HYDROXY-6-HYDROXYMETHYLDIHYDROPTERIDINE PYROPHOSPHOKINASE"/>
    <property type="match status" value="1"/>
</dbReference>
<dbReference type="InterPro" id="IPR035907">
    <property type="entry name" value="Hppk_sf"/>
</dbReference>
<dbReference type="RefSeq" id="WP_182956393.1">
    <property type="nucleotide sequence ID" value="NZ_WNXC01000002.1"/>
</dbReference>
<dbReference type="CDD" id="cd00483">
    <property type="entry name" value="HPPK"/>
    <property type="match status" value="1"/>
</dbReference>